<dbReference type="PANTHER" id="PTHR10458">
    <property type="entry name" value="PEPTIDE DEFORMYLASE"/>
    <property type="match status" value="1"/>
</dbReference>
<dbReference type="AlphaFoldDB" id="A0A4R3T9M7"/>
<evidence type="ECO:0000256" key="1">
    <source>
        <dbReference type="ARBA" id="ARBA00010759"/>
    </source>
</evidence>
<dbReference type="Pfam" id="PF01327">
    <property type="entry name" value="Pep_deformylase"/>
    <property type="match status" value="1"/>
</dbReference>
<dbReference type="EMBL" id="SMBP01000014">
    <property type="protein sequence ID" value="TCU58342.1"/>
    <property type="molecule type" value="Genomic_DNA"/>
</dbReference>
<dbReference type="Gene3D" id="3.90.45.10">
    <property type="entry name" value="Peptide deformylase"/>
    <property type="match status" value="1"/>
</dbReference>
<evidence type="ECO:0000313" key="3">
    <source>
        <dbReference type="Proteomes" id="UP000295773"/>
    </source>
</evidence>
<dbReference type="PIRSF" id="PIRSF004749">
    <property type="entry name" value="Pep_def"/>
    <property type="match status" value="1"/>
</dbReference>
<keyword evidence="3" id="KW-1185">Reference proteome</keyword>
<dbReference type="InterPro" id="IPR036821">
    <property type="entry name" value="Peptide_deformylase_sf"/>
</dbReference>
<dbReference type="GO" id="GO:0042586">
    <property type="term" value="F:peptide deformylase activity"/>
    <property type="evidence" value="ECO:0007669"/>
    <property type="project" value="InterPro"/>
</dbReference>
<gene>
    <name evidence="2" type="ORF">EDD61_11474</name>
</gene>
<proteinExistence type="inferred from homology"/>
<dbReference type="CDD" id="cd00487">
    <property type="entry name" value="Pep_deformylase"/>
    <property type="match status" value="1"/>
</dbReference>
<protein>
    <submittedName>
        <fullName evidence="2">Peptide deformylase</fullName>
    </submittedName>
</protein>
<accession>A0A4R3T9M7</accession>
<dbReference type="NCBIfam" id="NF006670">
    <property type="entry name" value="PRK09218.1"/>
    <property type="match status" value="1"/>
</dbReference>
<dbReference type="PRINTS" id="PR01576">
    <property type="entry name" value="PDEFORMYLASE"/>
</dbReference>
<dbReference type="PANTHER" id="PTHR10458:SF22">
    <property type="entry name" value="PEPTIDE DEFORMYLASE"/>
    <property type="match status" value="1"/>
</dbReference>
<dbReference type="InterPro" id="IPR023635">
    <property type="entry name" value="Peptide_deformylase"/>
</dbReference>
<reference evidence="2 3" key="1">
    <citation type="submission" date="2019-03" db="EMBL/GenBank/DDBJ databases">
        <title>Genomic Encyclopedia of Type Strains, Phase IV (KMG-IV): sequencing the most valuable type-strain genomes for metagenomic binning, comparative biology and taxonomic classification.</title>
        <authorList>
            <person name="Goeker M."/>
        </authorList>
    </citation>
    <scope>NUCLEOTIDE SEQUENCE [LARGE SCALE GENOMIC DNA]</scope>
    <source>
        <strain evidence="2 3">DSM 29481</strain>
    </source>
</reference>
<dbReference type="Proteomes" id="UP000295773">
    <property type="component" value="Unassembled WGS sequence"/>
</dbReference>
<dbReference type="RefSeq" id="WP_132225092.1">
    <property type="nucleotide sequence ID" value="NZ_JADPGE010000006.1"/>
</dbReference>
<dbReference type="SUPFAM" id="SSF56420">
    <property type="entry name" value="Peptide deformylase"/>
    <property type="match status" value="1"/>
</dbReference>
<name>A0A4R3T9M7_9FIRM</name>
<comment type="similarity">
    <text evidence="1">Belongs to the polypeptide deformylase family.</text>
</comment>
<comment type="caution">
    <text evidence="2">The sequence shown here is derived from an EMBL/GenBank/DDBJ whole genome shotgun (WGS) entry which is preliminary data.</text>
</comment>
<evidence type="ECO:0000313" key="2">
    <source>
        <dbReference type="EMBL" id="TCU58342.1"/>
    </source>
</evidence>
<organism evidence="2 3">
    <name type="scientific">Longicatena caecimuris</name>
    <dbReference type="NCBI Taxonomy" id="1796635"/>
    <lineage>
        <taxon>Bacteria</taxon>
        <taxon>Bacillati</taxon>
        <taxon>Bacillota</taxon>
        <taxon>Erysipelotrichia</taxon>
        <taxon>Erysipelotrichales</taxon>
        <taxon>Erysipelotrichaceae</taxon>
        <taxon>Longicatena</taxon>
    </lineage>
</organism>
<sequence length="139" mass="16212">MISEINHDIILLQKTSEPATEKDLWVAKNLLETLQAHEDRCVGMAANMIGIFKRIIAFVDIDTGSHWVMLNPEIIKTSKETYLAQEQCLSISGIRQTRRYRRIKVRYQDEHMNIKIKTFHDRTAQIIQHEIDHCNGILI</sequence>